<dbReference type="Pfam" id="PF00528">
    <property type="entry name" value="BPD_transp_1"/>
    <property type="match status" value="1"/>
</dbReference>
<keyword evidence="5 7" id="KW-1133">Transmembrane helix</keyword>
<keyword evidence="6 7" id="KW-0472">Membrane</keyword>
<comment type="subcellular location">
    <subcellularLocation>
        <location evidence="1 7">Cell membrane</location>
        <topology evidence="1 7">Multi-pass membrane protein</topology>
    </subcellularLocation>
</comment>
<feature type="transmembrane region" description="Helical" evidence="7">
    <location>
        <begin position="220"/>
        <end position="239"/>
    </location>
</feature>
<evidence type="ECO:0000256" key="4">
    <source>
        <dbReference type="ARBA" id="ARBA00022692"/>
    </source>
</evidence>
<keyword evidence="2 7" id="KW-0813">Transport</keyword>
<comment type="caution">
    <text evidence="9">The sequence shown here is derived from an EMBL/GenBank/DDBJ whole genome shotgun (WGS) entry which is preliminary data.</text>
</comment>
<evidence type="ECO:0000313" key="10">
    <source>
        <dbReference type="Proteomes" id="UP000249688"/>
    </source>
</evidence>
<feature type="transmembrane region" description="Helical" evidence="7">
    <location>
        <begin position="99"/>
        <end position="118"/>
    </location>
</feature>
<evidence type="ECO:0000256" key="7">
    <source>
        <dbReference type="RuleBase" id="RU363032"/>
    </source>
</evidence>
<evidence type="ECO:0000256" key="3">
    <source>
        <dbReference type="ARBA" id="ARBA00022475"/>
    </source>
</evidence>
<dbReference type="Gene3D" id="1.10.3720.10">
    <property type="entry name" value="MetI-like"/>
    <property type="match status" value="1"/>
</dbReference>
<feature type="domain" description="ABC transmembrane type-1" evidence="8">
    <location>
        <begin position="58"/>
        <end position="238"/>
    </location>
</feature>
<feature type="transmembrane region" description="Helical" evidence="7">
    <location>
        <begin position="124"/>
        <end position="146"/>
    </location>
</feature>
<dbReference type="AlphaFoldDB" id="A0A2W7IZ98"/>
<dbReference type="Proteomes" id="UP000249688">
    <property type="component" value="Unassembled WGS sequence"/>
</dbReference>
<evidence type="ECO:0000256" key="2">
    <source>
        <dbReference type="ARBA" id="ARBA00022448"/>
    </source>
</evidence>
<feature type="transmembrane region" description="Helical" evidence="7">
    <location>
        <begin position="62"/>
        <end position="87"/>
    </location>
</feature>
<evidence type="ECO:0000256" key="6">
    <source>
        <dbReference type="ARBA" id="ARBA00023136"/>
    </source>
</evidence>
<comment type="similarity">
    <text evidence="7">Belongs to the binding-protein-dependent transport system permease family.</text>
</comment>
<dbReference type="PANTHER" id="PTHR30151">
    <property type="entry name" value="ALKANE SULFONATE ABC TRANSPORTER-RELATED, MEMBRANE SUBUNIT"/>
    <property type="match status" value="1"/>
</dbReference>
<dbReference type="SUPFAM" id="SSF161098">
    <property type="entry name" value="MetI-like"/>
    <property type="match status" value="1"/>
</dbReference>
<dbReference type="GO" id="GO:0055085">
    <property type="term" value="P:transmembrane transport"/>
    <property type="evidence" value="ECO:0007669"/>
    <property type="project" value="InterPro"/>
</dbReference>
<dbReference type="InterPro" id="IPR000515">
    <property type="entry name" value="MetI-like"/>
</dbReference>
<organism evidence="9 10">
    <name type="scientific">Humitalea rosea</name>
    <dbReference type="NCBI Taxonomy" id="990373"/>
    <lineage>
        <taxon>Bacteria</taxon>
        <taxon>Pseudomonadati</taxon>
        <taxon>Pseudomonadota</taxon>
        <taxon>Alphaproteobacteria</taxon>
        <taxon>Acetobacterales</taxon>
        <taxon>Roseomonadaceae</taxon>
        <taxon>Humitalea</taxon>
    </lineage>
</organism>
<dbReference type="InterPro" id="IPR035906">
    <property type="entry name" value="MetI-like_sf"/>
</dbReference>
<dbReference type="GO" id="GO:0005886">
    <property type="term" value="C:plasma membrane"/>
    <property type="evidence" value="ECO:0007669"/>
    <property type="project" value="UniProtKB-SubCell"/>
</dbReference>
<dbReference type="PANTHER" id="PTHR30151:SF0">
    <property type="entry name" value="ABC TRANSPORTER PERMEASE PROTEIN MJ0413-RELATED"/>
    <property type="match status" value="1"/>
</dbReference>
<evidence type="ECO:0000313" key="9">
    <source>
        <dbReference type="EMBL" id="PZW44757.1"/>
    </source>
</evidence>
<keyword evidence="3" id="KW-1003">Cell membrane</keyword>
<evidence type="ECO:0000256" key="1">
    <source>
        <dbReference type="ARBA" id="ARBA00004651"/>
    </source>
</evidence>
<protein>
    <submittedName>
        <fullName evidence="9">NitT/TauT family transport system permease protein/sulfonate transport system permease protein</fullName>
    </submittedName>
</protein>
<proteinExistence type="inferred from homology"/>
<keyword evidence="4 7" id="KW-0812">Transmembrane</keyword>
<name>A0A2W7IZ98_9PROT</name>
<gene>
    <name evidence="9" type="ORF">C8P66_11446</name>
</gene>
<evidence type="ECO:0000256" key="5">
    <source>
        <dbReference type="ARBA" id="ARBA00022989"/>
    </source>
</evidence>
<keyword evidence="10" id="KW-1185">Reference proteome</keyword>
<reference evidence="9 10" key="1">
    <citation type="submission" date="2018-06" db="EMBL/GenBank/DDBJ databases">
        <title>Genomic Encyclopedia of Archaeal and Bacterial Type Strains, Phase II (KMG-II): from individual species to whole genera.</title>
        <authorList>
            <person name="Goeker M."/>
        </authorList>
    </citation>
    <scope>NUCLEOTIDE SEQUENCE [LARGE SCALE GENOMIC DNA]</scope>
    <source>
        <strain evidence="9 10">DSM 24525</strain>
    </source>
</reference>
<accession>A0A2W7IZ98</accession>
<feature type="transmembrane region" description="Helical" evidence="7">
    <location>
        <begin position="173"/>
        <end position="200"/>
    </location>
</feature>
<sequence length="258" mass="27583">MRLSARPSSGVVLVACLLLLWEVSARLDWMHTPNWPPLTDVLVALAHDTLTGELPLLVGGTLWRMAAGLAAGGAAGVVVGMLFATLPMTARLFGPMVELVRPIPIPAVIPPLVLFLGLDNTMKVTVVALTVFFPVLTNTMQGVAAVEADTLAMGRTFGIGPLRRALRITLPAVLPYILAGFRVSLALALVVAVVAEMIAGEQGIGHYLVMMQFAGRAPEIYATVLVLAVLGYGLNRAFLVMEHRTIHWWFAMGRQADG</sequence>
<dbReference type="PROSITE" id="PS50928">
    <property type="entry name" value="ABC_TM1"/>
    <property type="match status" value="1"/>
</dbReference>
<evidence type="ECO:0000259" key="8">
    <source>
        <dbReference type="PROSITE" id="PS50928"/>
    </source>
</evidence>
<dbReference type="EMBL" id="QKYU01000014">
    <property type="protein sequence ID" value="PZW44757.1"/>
    <property type="molecule type" value="Genomic_DNA"/>
</dbReference>